<dbReference type="VEuPathDB" id="FungiDB:ASPZODRAFT_155053"/>
<evidence type="ECO:0000256" key="1">
    <source>
        <dbReference type="ARBA" id="ARBA00000077"/>
    </source>
</evidence>
<dbReference type="SUPFAM" id="SSF53098">
    <property type="entry name" value="Ribonuclease H-like"/>
    <property type="match status" value="1"/>
</dbReference>
<dbReference type="AlphaFoldDB" id="A0A1L9S6J7"/>
<sequence>MPIRHRVGTGRVIPTKFKPPHPEDTPKQLFPVSTNMAATPPVTRFIRRTDKTQLLIYTDGACLDNGGTNPRAGCAFVFKPSTTNPRSDGYTHFALESKGPTGDPSPQTSNRAELRAVIGALRFRAWEGEGFKSLVIATDSGYVVDGITEWVRGWIRRRWTTSMGKPVKNQDLWQCLLGEMERWDERGLQVLFWQIPRDLNGEADRYAKEGAQEEQPEEFMDISGVLV</sequence>
<comment type="catalytic activity">
    <reaction evidence="1">
        <text>Endonucleolytic cleavage to 5'-phosphomonoester.</text>
        <dbReference type="EC" id="3.1.26.4"/>
    </reaction>
</comment>
<evidence type="ECO:0000256" key="7">
    <source>
        <dbReference type="ARBA" id="ARBA00022801"/>
    </source>
</evidence>
<proteinExistence type="inferred from homology"/>
<dbReference type="STRING" id="1073090.A0A1L9S6J7"/>
<dbReference type="EMBL" id="KV878356">
    <property type="protein sequence ID" value="OJJ42789.1"/>
    <property type="molecule type" value="Genomic_DNA"/>
</dbReference>
<comment type="similarity">
    <text evidence="2">Belongs to the RNase H family.</text>
</comment>
<dbReference type="EC" id="3.1.26.4" evidence="3"/>
<dbReference type="GeneID" id="34612629"/>
<keyword evidence="6" id="KW-0255">Endonuclease</keyword>
<dbReference type="GO" id="GO:0003676">
    <property type="term" value="F:nucleic acid binding"/>
    <property type="evidence" value="ECO:0007669"/>
    <property type="project" value="InterPro"/>
</dbReference>
<keyword evidence="11" id="KW-1185">Reference proteome</keyword>
<evidence type="ECO:0000256" key="4">
    <source>
        <dbReference type="ARBA" id="ARBA00022722"/>
    </source>
</evidence>
<evidence type="ECO:0000256" key="3">
    <source>
        <dbReference type="ARBA" id="ARBA00012180"/>
    </source>
</evidence>
<evidence type="ECO:0000256" key="2">
    <source>
        <dbReference type="ARBA" id="ARBA00005300"/>
    </source>
</evidence>
<protein>
    <recommendedName>
        <fullName evidence="3">ribonuclease H</fullName>
        <ecNumber evidence="3">3.1.26.4</ecNumber>
    </recommendedName>
</protein>
<accession>A0A1L9S6J7</accession>
<dbReference type="Gene3D" id="3.30.420.10">
    <property type="entry name" value="Ribonuclease H-like superfamily/Ribonuclease H"/>
    <property type="match status" value="1"/>
</dbReference>
<dbReference type="GO" id="GO:0043137">
    <property type="term" value="P:DNA replication, removal of RNA primer"/>
    <property type="evidence" value="ECO:0007669"/>
    <property type="project" value="TreeGrafter"/>
</dbReference>
<feature type="region of interest" description="Disordered" evidence="8">
    <location>
        <begin position="1"/>
        <end position="31"/>
    </location>
</feature>
<organism evidence="10 11">
    <name type="scientific">Penicilliopsis zonata CBS 506.65</name>
    <dbReference type="NCBI Taxonomy" id="1073090"/>
    <lineage>
        <taxon>Eukaryota</taxon>
        <taxon>Fungi</taxon>
        <taxon>Dikarya</taxon>
        <taxon>Ascomycota</taxon>
        <taxon>Pezizomycotina</taxon>
        <taxon>Eurotiomycetes</taxon>
        <taxon>Eurotiomycetidae</taxon>
        <taxon>Eurotiales</taxon>
        <taxon>Aspergillaceae</taxon>
        <taxon>Penicilliopsis</taxon>
    </lineage>
</organism>
<keyword evidence="7" id="KW-0378">Hydrolase</keyword>
<keyword evidence="5" id="KW-0479">Metal-binding</keyword>
<evidence type="ECO:0000256" key="6">
    <source>
        <dbReference type="ARBA" id="ARBA00022759"/>
    </source>
</evidence>
<dbReference type="PANTHER" id="PTHR10642:SF26">
    <property type="entry name" value="RIBONUCLEASE H1"/>
    <property type="match status" value="1"/>
</dbReference>
<dbReference type="Pfam" id="PF00075">
    <property type="entry name" value="RNase_H"/>
    <property type="match status" value="1"/>
</dbReference>
<dbReference type="Proteomes" id="UP000184188">
    <property type="component" value="Unassembled WGS sequence"/>
</dbReference>
<dbReference type="InterPro" id="IPR012337">
    <property type="entry name" value="RNaseH-like_sf"/>
</dbReference>
<name>A0A1L9S6J7_9EURO</name>
<evidence type="ECO:0000256" key="8">
    <source>
        <dbReference type="SAM" id="MobiDB-lite"/>
    </source>
</evidence>
<dbReference type="GO" id="GO:0004523">
    <property type="term" value="F:RNA-DNA hybrid ribonuclease activity"/>
    <property type="evidence" value="ECO:0007669"/>
    <property type="project" value="UniProtKB-EC"/>
</dbReference>
<keyword evidence="4" id="KW-0540">Nuclease</keyword>
<evidence type="ECO:0000256" key="5">
    <source>
        <dbReference type="ARBA" id="ARBA00022723"/>
    </source>
</evidence>
<dbReference type="InterPro" id="IPR002156">
    <property type="entry name" value="RNaseH_domain"/>
</dbReference>
<dbReference type="PROSITE" id="PS50879">
    <property type="entry name" value="RNASE_H_1"/>
    <property type="match status" value="1"/>
</dbReference>
<dbReference type="RefSeq" id="XP_022577299.1">
    <property type="nucleotide sequence ID" value="XM_022726165.1"/>
</dbReference>
<feature type="domain" description="RNase H type-1" evidence="9">
    <location>
        <begin position="50"/>
        <end position="212"/>
    </location>
</feature>
<reference evidence="11" key="1">
    <citation type="journal article" date="2017" name="Genome Biol.">
        <title>Comparative genomics reveals high biological diversity and specific adaptations in the industrially and medically important fungal genus Aspergillus.</title>
        <authorList>
            <person name="de Vries R.P."/>
            <person name="Riley R."/>
            <person name="Wiebenga A."/>
            <person name="Aguilar-Osorio G."/>
            <person name="Amillis S."/>
            <person name="Uchima C.A."/>
            <person name="Anderluh G."/>
            <person name="Asadollahi M."/>
            <person name="Askin M."/>
            <person name="Barry K."/>
            <person name="Battaglia E."/>
            <person name="Bayram O."/>
            <person name="Benocci T."/>
            <person name="Braus-Stromeyer S.A."/>
            <person name="Caldana C."/>
            <person name="Canovas D."/>
            <person name="Cerqueira G.C."/>
            <person name="Chen F."/>
            <person name="Chen W."/>
            <person name="Choi C."/>
            <person name="Clum A."/>
            <person name="Dos Santos R.A."/>
            <person name="Damasio A.R."/>
            <person name="Diallinas G."/>
            <person name="Emri T."/>
            <person name="Fekete E."/>
            <person name="Flipphi M."/>
            <person name="Freyberg S."/>
            <person name="Gallo A."/>
            <person name="Gournas C."/>
            <person name="Habgood R."/>
            <person name="Hainaut M."/>
            <person name="Harispe M.L."/>
            <person name="Henrissat B."/>
            <person name="Hilden K.S."/>
            <person name="Hope R."/>
            <person name="Hossain A."/>
            <person name="Karabika E."/>
            <person name="Karaffa L."/>
            <person name="Karanyi Z."/>
            <person name="Krasevec N."/>
            <person name="Kuo A."/>
            <person name="Kusch H."/>
            <person name="LaButti K."/>
            <person name="Lagendijk E.L."/>
            <person name="Lapidus A."/>
            <person name="Levasseur A."/>
            <person name="Lindquist E."/>
            <person name="Lipzen A."/>
            <person name="Logrieco A.F."/>
            <person name="MacCabe A."/>
            <person name="Maekelae M.R."/>
            <person name="Malavazi I."/>
            <person name="Melin P."/>
            <person name="Meyer V."/>
            <person name="Mielnichuk N."/>
            <person name="Miskei M."/>
            <person name="Molnar A.P."/>
            <person name="Mule G."/>
            <person name="Ngan C.Y."/>
            <person name="Orejas M."/>
            <person name="Orosz E."/>
            <person name="Ouedraogo J.P."/>
            <person name="Overkamp K.M."/>
            <person name="Park H.-S."/>
            <person name="Perrone G."/>
            <person name="Piumi F."/>
            <person name="Punt P.J."/>
            <person name="Ram A.F."/>
            <person name="Ramon A."/>
            <person name="Rauscher S."/>
            <person name="Record E."/>
            <person name="Riano-Pachon D.M."/>
            <person name="Robert V."/>
            <person name="Roehrig J."/>
            <person name="Ruller R."/>
            <person name="Salamov A."/>
            <person name="Salih N.S."/>
            <person name="Samson R.A."/>
            <person name="Sandor E."/>
            <person name="Sanguinetti M."/>
            <person name="Schuetze T."/>
            <person name="Sepcic K."/>
            <person name="Shelest E."/>
            <person name="Sherlock G."/>
            <person name="Sophianopoulou V."/>
            <person name="Squina F.M."/>
            <person name="Sun H."/>
            <person name="Susca A."/>
            <person name="Todd R.B."/>
            <person name="Tsang A."/>
            <person name="Unkles S.E."/>
            <person name="van de Wiele N."/>
            <person name="van Rossen-Uffink D."/>
            <person name="Oliveira J.V."/>
            <person name="Vesth T.C."/>
            <person name="Visser J."/>
            <person name="Yu J.-H."/>
            <person name="Zhou M."/>
            <person name="Andersen M.R."/>
            <person name="Archer D.B."/>
            <person name="Baker S.E."/>
            <person name="Benoit I."/>
            <person name="Brakhage A.A."/>
            <person name="Braus G.H."/>
            <person name="Fischer R."/>
            <person name="Frisvad J.C."/>
            <person name="Goldman G.H."/>
            <person name="Houbraken J."/>
            <person name="Oakley B."/>
            <person name="Pocsi I."/>
            <person name="Scazzocchio C."/>
            <person name="Seiboth B."/>
            <person name="vanKuyk P.A."/>
            <person name="Wortman J."/>
            <person name="Dyer P.S."/>
            <person name="Grigoriev I.V."/>
        </authorList>
    </citation>
    <scope>NUCLEOTIDE SEQUENCE [LARGE SCALE GENOMIC DNA]</scope>
    <source>
        <strain evidence="11">CBS 506.65</strain>
    </source>
</reference>
<dbReference type="GO" id="GO:0046872">
    <property type="term" value="F:metal ion binding"/>
    <property type="evidence" value="ECO:0007669"/>
    <property type="project" value="UniProtKB-KW"/>
</dbReference>
<dbReference type="OrthoDB" id="407198at2759"/>
<evidence type="ECO:0000313" key="10">
    <source>
        <dbReference type="EMBL" id="OJJ42789.1"/>
    </source>
</evidence>
<gene>
    <name evidence="10" type="ORF">ASPZODRAFT_155053</name>
</gene>
<dbReference type="InterPro" id="IPR050092">
    <property type="entry name" value="RNase_H"/>
</dbReference>
<dbReference type="InterPro" id="IPR036397">
    <property type="entry name" value="RNaseH_sf"/>
</dbReference>
<dbReference type="CDD" id="cd13934">
    <property type="entry name" value="RNase_H_Dikarya_like"/>
    <property type="match status" value="1"/>
</dbReference>
<evidence type="ECO:0000259" key="9">
    <source>
        <dbReference type="PROSITE" id="PS50879"/>
    </source>
</evidence>
<evidence type="ECO:0000313" key="11">
    <source>
        <dbReference type="Proteomes" id="UP000184188"/>
    </source>
</evidence>
<dbReference type="PANTHER" id="PTHR10642">
    <property type="entry name" value="RIBONUCLEASE H1"/>
    <property type="match status" value="1"/>
</dbReference>